<dbReference type="PANTHER" id="PTHR42791:SF2">
    <property type="entry name" value="N-ACETYLTRANSFERASE DOMAIN-CONTAINING PROTEIN"/>
    <property type="match status" value="1"/>
</dbReference>
<evidence type="ECO:0000256" key="1">
    <source>
        <dbReference type="SAM" id="MobiDB-lite"/>
    </source>
</evidence>
<comment type="caution">
    <text evidence="3">The sequence shown here is derived from an EMBL/GenBank/DDBJ whole genome shotgun (WGS) entry which is preliminary data.</text>
</comment>
<dbReference type="Gene3D" id="3.40.630.30">
    <property type="match status" value="1"/>
</dbReference>
<dbReference type="InterPro" id="IPR016181">
    <property type="entry name" value="Acyl_CoA_acyltransferase"/>
</dbReference>
<organism evidence="3 4">
    <name type="scientific">Colletotrichum sidae</name>
    <dbReference type="NCBI Taxonomy" id="1347389"/>
    <lineage>
        <taxon>Eukaryota</taxon>
        <taxon>Fungi</taxon>
        <taxon>Dikarya</taxon>
        <taxon>Ascomycota</taxon>
        <taxon>Pezizomycotina</taxon>
        <taxon>Sordariomycetes</taxon>
        <taxon>Hypocreomycetidae</taxon>
        <taxon>Glomerellales</taxon>
        <taxon>Glomerellaceae</taxon>
        <taxon>Colletotrichum</taxon>
        <taxon>Colletotrichum orbiculare species complex</taxon>
    </lineage>
</organism>
<reference evidence="3 4" key="1">
    <citation type="submission" date="2018-11" db="EMBL/GenBank/DDBJ databases">
        <title>Genome sequence and assembly of Colletotrichum sidae.</title>
        <authorList>
            <person name="Gan P."/>
            <person name="Shirasu K."/>
        </authorList>
    </citation>
    <scope>NUCLEOTIDE SEQUENCE [LARGE SCALE GENOMIC DNA]</scope>
    <source>
        <strain evidence="3 4">CBS 518.97</strain>
    </source>
</reference>
<name>A0A4R8TBV6_9PEZI</name>
<dbReference type="SUPFAM" id="SSF55729">
    <property type="entry name" value="Acyl-CoA N-acyltransferases (Nat)"/>
    <property type="match status" value="1"/>
</dbReference>
<sequence length="228" mass="25449">MDITITPASPDNVQQLVKIHTAAFASDRFSQLMLLNRDPHAHEALMLRSIEEWAANPAAKLYRAVDAQGQVVGWSCWIINEAKEITPSASTETSATDAKEPVPVETQPPPQDPARALGGLMFKDMVRFEDEYLQGRRHVVLQGLATDPRYQRRGVGSRLVAHGLEELDTLGLDCWIHASPASYGVYEKAGFREVGKSDFDLDEYAPHGGGWGRYVFRHMIRYARTKGE</sequence>
<keyword evidence="4" id="KW-1185">Reference proteome</keyword>
<dbReference type="Pfam" id="PF00583">
    <property type="entry name" value="Acetyltransf_1"/>
    <property type="match status" value="1"/>
</dbReference>
<protein>
    <recommendedName>
        <fullName evidence="2">N-acetyltransferase domain-containing protein</fullName>
    </recommendedName>
</protein>
<feature type="region of interest" description="Disordered" evidence="1">
    <location>
        <begin position="88"/>
        <end position="113"/>
    </location>
</feature>
<evidence type="ECO:0000313" key="4">
    <source>
        <dbReference type="Proteomes" id="UP000295604"/>
    </source>
</evidence>
<dbReference type="InterPro" id="IPR052523">
    <property type="entry name" value="Trichothecene_AcTrans"/>
</dbReference>
<dbReference type="InterPro" id="IPR000182">
    <property type="entry name" value="GNAT_dom"/>
</dbReference>
<dbReference type="EMBL" id="QAPF01000142">
    <property type="protein sequence ID" value="TEA15120.1"/>
    <property type="molecule type" value="Genomic_DNA"/>
</dbReference>
<feature type="domain" description="N-acetyltransferase" evidence="2">
    <location>
        <begin position="3"/>
        <end position="221"/>
    </location>
</feature>
<accession>A0A4R8TBV6</accession>
<gene>
    <name evidence="3" type="ORF">C8034_v002577</name>
</gene>
<dbReference type="GO" id="GO:0016747">
    <property type="term" value="F:acyltransferase activity, transferring groups other than amino-acyl groups"/>
    <property type="evidence" value="ECO:0007669"/>
    <property type="project" value="InterPro"/>
</dbReference>
<evidence type="ECO:0000313" key="3">
    <source>
        <dbReference type="EMBL" id="TEA15120.1"/>
    </source>
</evidence>
<proteinExistence type="predicted"/>
<dbReference type="Proteomes" id="UP000295604">
    <property type="component" value="Unassembled WGS sequence"/>
</dbReference>
<dbReference type="PROSITE" id="PS51186">
    <property type="entry name" value="GNAT"/>
    <property type="match status" value="1"/>
</dbReference>
<dbReference type="PANTHER" id="PTHR42791">
    <property type="entry name" value="GNAT FAMILY ACETYLTRANSFERASE"/>
    <property type="match status" value="1"/>
</dbReference>
<evidence type="ECO:0000259" key="2">
    <source>
        <dbReference type="PROSITE" id="PS51186"/>
    </source>
</evidence>
<dbReference type="AlphaFoldDB" id="A0A4R8TBV6"/>
<dbReference type="CDD" id="cd04301">
    <property type="entry name" value="NAT_SF"/>
    <property type="match status" value="1"/>
</dbReference>